<organism evidence="8 9">
    <name type="scientific">Pseudomonas gingeri</name>
    <dbReference type="NCBI Taxonomy" id="117681"/>
    <lineage>
        <taxon>Bacteria</taxon>
        <taxon>Pseudomonadati</taxon>
        <taxon>Pseudomonadota</taxon>
        <taxon>Gammaproteobacteria</taxon>
        <taxon>Pseudomonadales</taxon>
        <taxon>Pseudomonadaceae</taxon>
        <taxon>Pseudomonas</taxon>
    </lineage>
</organism>
<dbReference type="Gene3D" id="1.20.58.360">
    <property type="entry name" value="Shigella T3SS effector IpaH defines"/>
    <property type="match status" value="1"/>
</dbReference>
<keyword evidence="6" id="KW-0833">Ubl conjugation pathway</keyword>
<dbReference type="EC" id="2.3.2.27" evidence="2"/>
<dbReference type="InterPro" id="IPR046673">
    <property type="entry name" value="ToxA_N"/>
</dbReference>
<dbReference type="GO" id="GO:0005576">
    <property type="term" value="C:extracellular region"/>
    <property type="evidence" value="ECO:0007669"/>
    <property type="project" value="UniProtKB-UniRule"/>
</dbReference>
<dbReference type="Pfam" id="PF14496">
    <property type="entry name" value="NEL"/>
    <property type="match status" value="2"/>
</dbReference>
<evidence type="ECO:0000256" key="6">
    <source>
        <dbReference type="PROSITE-ProRule" id="PRU01398"/>
    </source>
</evidence>
<dbReference type="SUPFAM" id="SSF52058">
    <property type="entry name" value="L domain-like"/>
    <property type="match status" value="2"/>
</dbReference>
<keyword evidence="6" id="KW-0832">Ubl conjugation</keyword>
<dbReference type="PANTHER" id="PTHR48051:SF1">
    <property type="entry name" value="RAS SUPPRESSOR PROTEIN 1"/>
    <property type="match status" value="1"/>
</dbReference>
<dbReference type="PANTHER" id="PTHR48051">
    <property type="match status" value="1"/>
</dbReference>
<evidence type="ECO:0000259" key="7">
    <source>
        <dbReference type="PROSITE" id="PS52053"/>
    </source>
</evidence>
<dbReference type="PROSITE" id="PS51450">
    <property type="entry name" value="LRR"/>
    <property type="match status" value="1"/>
</dbReference>
<dbReference type="InterPro" id="IPR050216">
    <property type="entry name" value="LRR_domain-containing"/>
</dbReference>
<dbReference type="Proteomes" id="UP000582981">
    <property type="component" value="Unassembled WGS sequence"/>
</dbReference>
<evidence type="ECO:0000256" key="5">
    <source>
        <dbReference type="ARBA" id="ARBA00023026"/>
    </source>
</evidence>
<dbReference type="InterPro" id="IPR003591">
    <property type="entry name" value="Leu-rich_rpt_typical-subtyp"/>
</dbReference>
<reference evidence="8 9" key="1">
    <citation type="submission" date="2020-04" db="EMBL/GenBank/DDBJ databases">
        <title>Molecular characterization of pseudomonads from Agaricus bisporus reveal novel blotch 2 pathogens in Western Europe.</title>
        <authorList>
            <person name="Taparia T."/>
            <person name="Krijger M."/>
            <person name="Haynes E."/>
            <person name="Elpinstone J.G."/>
            <person name="Noble R."/>
            <person name="Van Der Wolf J."/>
        </authorList>
    </citation>
    <scope>NUCLEOTIDE SEQUENCE [LARGE SCALE GENOMIC DNA]</scope>
    <source>
        <strain evidence="8 9">F1001</strain>
    </source>
</reference>
<evidence type="ECO:0000313" key="9">
    <source>
        <dbReference type="Proteomes" id="UP000582981"/>
    </source>
</evidence>
<name>A0A7Y7WB37_9PSED</name>
<dbReference type="Gene3D" id="1.20.1270.130">
    <property type="entry name" value="Shigella T3SS effector IpaH domain"/>
    <property type="match status" value="1"/>
</dbReference>
<comment type="PTM">
    <text evidence="6">Ubiquitinated in the presence of host E1 ubiquitin-activating enzyme, E2 ubiquitin-conjugating enzyme and ubiquitin.</text>
</comment>
<dbReference type="Pfam" id="PF20178">
    <property type="entry name" value="ToxA_N"/>
    <property type="match status" value="1"/>
</dbReference>
<dbReference type="InterPro" id="IPR032675">
    <property type="entry name" value="LRR_dom_sf"/>
</dbReference>
<dbReference type="GO" id="GO:0061630">
    <property type="term" value="F:ubiquitin protein ligase activity"/>
    <property type="evidence" value="ECO:0007669"/>
    <property type="project" value="UniProtKB-EC"/>
</dbReference>
<keyword evidence="6" id="KW-0808">Transferase</keyword>
<dbReference type="InterPro" id="IPR001611">
    <property type="entry name" value="Leu-rich_rpt"/>
</dbReference>
<comment type="caution">
    <text evidence="8">The sequence shown here is derived from an EMBL/GenBank/DDBJ whole genome shotgun (WGS) entry which is preliminary data.</text>
</comment>
<dbReference type="PROSITE" id="PS52053">
    <property type="entry name" value="NEL"/>
    <property type="match status" value="1"/>
</dbReference>
<dbReference type="EMBL" id="JACAPU010000007">
    <property type="protein sequence ID" value="NWB46115.1"/>
    <property type="molecule type" value="Genomic_DNA"/>
</dbReference>
<protein>
    <recommendedName>
        <fullName evidence="2">RING-type E3 ubiquitin transferase</fullName>
        <ecNumber evidence="2">2.3.2.27</ecNumber>
    </recommendedName>
</protein>
<comment type="similarity">
    <text evidence="6">Belongs to the LRR-containing bacterial E3 ligase family.</text>
</comment>
<dbReference type="Gene3D" id="3.80.10.10">
    <property type="entry name" value="Ribonuclease Inhibitor"/>
    <property type="match status" value="2"/>
</dbReference>
<dbReference type="InterPro" id="IPR029487">
    <property type="entry name" value="NEL_dom"/>
</dbReference>
<dbReference type="Pfam" id="PF13855">
    <property type="entry name" value="LRR_8"/>
    <property type="match status" value="1"/>
</dbReference>
<gene>
    <name evidence="8" type="ORF">HX829_06375</name>
</gene>
<dbReference type="GO" id="GO:0016567">
    <property type="term" value="P:protein ubiquitination"/>
    <property type="evidence" value="ECO:0007669"/>
    <property type="project" value="InterPro"/>
</dbReference>
<keyword evidence="4" id="KW-0677">Repeat</keyword>
<feature type="domain" description="NEL" evidence="7">
    <location>
        <begin position="1627"/>
        <end position="1921"/>
    </location>
</feature>
<keyword evidence="6" id="KW-0964">Secreted</keyword>
<keyword evidence="6" id="KW-1035">Host cytoplasm</keyword>
<evidence type="ECO:0000256" key="3">
    <source>
        <dbReference type="ARBA" id="ARBA00022614"/>
    </source>
</evidence>
<dbReference type="SMART" id="SM00369">
    <property type="entry name" value="LRR_TYP"/>
    <property type="match status" value="7"/>
</dbReference>
<keyword evidence="5" id="KW-0843">Virulence</keyword>
<comment type="catalytic activity">
    <reaction evidence="1">
        <text>S-ubiquitinyl-[E2 ubiquitin-conjugating enzyme]-L-cysteine + [acceptor protein]-L-lysine = [E2 ubiquitin-conjugating enzyme]-L-cysteine + N(6)-ubiquitinyl-[acceptor protein]-L-lysine.</text>
        <dbReference type="EC" id="2.3.2.27"/>
    </reaction>
</comment>
<evidence type="ECO:0000256" key="2">
    <source>
        <dbReference type="ARBA" id="ARBA00012483"/>
    </source>
</evidence>
<evidence type="ECO:0000256" key="4">
    <source>
        <dbReference type="ARBA" id="ARBA00022737"/>
    </source>
</evidence>
<dbReference type="RefSeq" id="WP_177143580.1">
    <property type="nucleotide sequence ID" value="NZ_JACAPU010000007.1"/>
</dbReference>
<keyword evidence="3" id="KW-0433">Leucine-rich repeat</keyword>
<evidence type="ECO:0000313" key="8">
    <source>
        <dbReference type="EMBL" id="NWB46115.1"/>
    </source>
</evidence>
<feature type="active site" description="Glycyl thioester intermediate" evidence="6">
    <location>
        <position position="1715"/>
    </location>
</feature>
<dbReference type="GO" id="GO:0005737">
    <property type="term" value="C:cytoplasm"/>
    <property type="evidence" value="ECO:0007669"/>
    <property type="project" value="TreeGrafter"/>
</dbReference>
<accession>A0A7Y7WB37</accession>
<sequence>MRLSEYYRDEIDAALEQYQPLAQFAGPRLVQALPDALAEMEQLTHLYLQGNQISLTAHSSALLTVMTALETLNLNGNPLHQLPDLTGLPALRQLMLRDTGIDRWPNGLFTHVALEALDLRDSRIVSIPPQLFNAPAAVTRYIGQQSNPLSEENLRRLAALRQNAGISLGVMPLPVRGSGQEEEDAWIESCDPAQLATTACQARLAGQRLKWQRLRAEPMAEGFFLLFWRLHLWSREQTPWTQEEAARRVWSIVDAATRDTVLHEALFSYADGPHSCTETLETLVATLEKQVAAASFLKRIFEMSAIPSFVPSALDEQSENEDVINAHAPPWLLAARPEDIARLREHLRRSLFFKEELSERLKDLKPVREFCGPVLEHALLSRFGPGLNIYRDQVKIADRWPSLRYPIESSQVFPMTYTSRSLLEAALQNFEADERRPPKSHISLSGDPKRVPKVRLEDFVELVRQLDLGRLYQNHLCQAFHLPATEGEAADDNEFRIESAIVQQKKADMLVDAYIAYMKKDIDQLAHQQVCKLIEWNVAVAPDGSWMMANGLTVLGVSLSGICLFTLQNVPASETAAMKNRLLVHIPNDPFTRFKLYASLAAFHAELRSRLWEPSYEAFFCGFVSQRDLPRFLAQLRARLTLETRDAFDNVTKSLNQAADLALKPESLSGELCFHLYRQQILRLQEDGRVVAVPTEDVDLDAREARIQSLFGLGMTLLNLAAFANPWLGLLMMGVAVGQLLAQAYEGYEDWQRGERDEAISHMMSVAEDIATMVALGLAVHWGGKALKGFFQRHSDFFDSLLPVKSSDGRYRLWQADLRAYRHDVPELADRELDHQGFYLGDDTGDGHRYLDIADEPYRAYRDESAGAWRLRHPSRESAYEPWLEHNGSGAWRLAHEWPLRWHDPVYLLRRLGPDVRFLSDETLERILSIQRLDEPLLRRLHMNNAKIPASLVDTIQRFRLDNELGWLLVPATAPTSAAARVLDLKLQILPSLKGWPQNRTLMLLGEAGKPPKEYGADLTEQPMRLMLQSKDVEANGLAVIADKLTLQEQRMLLGPGADLDQASALLEGMLRTHVREQRGTVFQRLYSLCCVTDVDLPVSVRQGFADLPGGVLREVLGQTDDVLKGRLSLGGRLPLELIEKASESRREIRVNHALDGGFLKKTGDLDSARLQLSLLKTMGGWPADVRWEIRQERFDGRLLFKMGDDYLPRRRVLVRTEQGYQAFDDQGLSLGPLADGPEALSAAVLSGLRLSEREAMGVKLDEADLLHQLLMSKILQRPQAELEETLGLPPRKPGPRSPTWRDSDIGGCLRVRRGIVHGSRRGLRRLTRLYPDLCEAEARNLFFSFGDDPLEVRARLQALEEELRQLRSTLADWRGEQAVRAHAWLGGMAESREQAAEIIERCWRRQTPTTYNENGAVIGHSLSLAGLRVDSLPSLPAGISFDHVTELSLKNMRISRIPEGFLERFPNLRRLELNNNRLEFLPNAIADMSLLRELYLQDNQITLTPNAVGVLSGLHDLETLNLNGNFDVSLLDVGQMPRLRRLHLRGTGIDGLPVGLLTRVRLYEADLRDNRIQGVPNAIYTAPSPINRRIILRNNPLSEYHQNLLAAYRARTGITFGIPDTELALDDYSARQRWLADIEDGERRDSLRDLWHDLRQEEGSEELFALLGRLGGSAEYQKTRADLTRRVWEVLAEAAESTTLRRELFDLAADPLTCVDSAARNFSHLEVRMLLARARLLAVKSNEPTELLKLARGLFRLERIDEIAREHVKALYERPERPSASVVDEIEVNLAYRVGLGRSLYLPGQPKEMFFRSIADVSEEQILDARSRVRQAEGTAAMKTFIASRDFWIDYLRKKYPRDFALFNKPFHEQEQQLLTQSPEMLSDRYARRLSTLMETRLAEEQDFLEALTQYELDEHPAPL</sequence>
<proteinExistence type="inferred from homology"/>
<evidence type="ECO:0000256" key="1">
    <source>
        <dbReference type="ARBA" id="ARBA00000900"/>
    </source>
</evidence>